<organism evidence="5 6">
    <name type="scientific">Paragemmobacter kunshanensis</name>
    <dbReference type="NCBI Taxonomy" id="2583234"/>
    <lineage>
        <taxon>Bacteria</taxon>
        <taxon>Pseudomonadati</taxon>
        <taxon>Pseudomonadota</taxon>
        <taxon>Alphaproteobacteria</taxon>
        <taxon>Rhodobacterales</taxon>
        <taxon>Paracoccaceae</taxon>
        <taxon>Paragemmobacter</taxon>
    </lineage>
</organism>
<keyword evidence="6" id="KW-1185">Reference proteome</keyword>
<dbReference type="AlphaFoldDB" id="A0A6M1U8B6"/>
<dbReference type="EMBL" id="JAALFE010000009">
    <property type="protein sequence ID" value="NGQ91443.1"/>
    <property type="molecule type" value="Genomic_DNA"/>
</dbReference>
<proteinExistence type="predicted"/>
<reference evidence="5 6" key="1">
    <citation type="submission" date="2020-02" db="EMBL/GenBank/DDBJ databases">
        <title>Rhodobacter translucens sp. nov., a novel bacterium isolated from activated sludge.</title>
        <authorList>
            <person name="Liu J."/>
        </authorList>
    </citation>
    <scope>NUCLEOTIDE SEQUENCE [LARGE SCALE GENOMIC DNA]</scope>
    <source>
        <strain evidence="5 6">HX-7-19</strain>
    </source>
</reference>
<protein>
    <submittedName>
        <fullName evidence="5">MFS transporter</fullName>
    </submittedName>
</protein>
<name>A0A6M1U8B6_9RHOB</name>
<keyword evidence="3 4" id="KW-0472">Membrane</keyword>
<dbReference type="Pfam" id="PF07690">
    <property type="entry name" value="MFS_1"/>
    <property type="match status" value="1"/>
</dbReference>
<evidence type="ECO:0000313" key="5">
    <source>
        <dbReference type="EMBL" id="NGQ91443.1"/>
    </source>
</evidence>
<comment type="caution">
    <text evidence="5">The sequence shown here is derived from an EMBL/GenBank/DDBJ whole genome shotgun (WGS) entry which is preliminary data.</text>
</comment>
<gene>
    <name evidence="5" type="ORF">G5V65_11090</name>
</gene>
<sequence>MGFAAGERRAVWTLALTQALGYACFFYIFAALLIYWQREVWLSDAVLAAGPLLATFVSAVVAPAVGRRVDRGGAVAMMAVGPVIGAVALICLALSGGVAGWFLAWAGLGVAQALCLYDVCFGLLIRRFGATARGAITRVTLVAGLASTLAFPAGAWLAGGWGWRFALWCAVAVVLGAMLPLQIWAARVLVRGTVAAAVARDVPRLRWGEVLRMPGFLLLALFFALVNLNHWMLVNHIRPMLEALQVPDGTAILAASVIGPAQVLGRVILAGMGARAGTAAASWATVAALLLAPLGLLGALGWAGAAVGFAACQGIAMGVVTILRPVLIAETLGQQRYGAVAGMMAIPGLAAMAVAPLIGTALEAVGGVWLMIGTGFLFALAAAGALAARR</sequence>
<dbReference type="Gene3D" id="1.20.1250.20">
    <property type="entry name" value="MFS general substrate transporter like domains"/>
    <property type="match status" value="1"/>
</dbReference>
<keyword evidence="1 4" id="KW-0812">Transmembrane</keyword>
<dbReference type="GO" id="GO:0022857">
    <property type="term" value="F:transmembrane transporter activity"/>
    <property type="evidence" value="ECO:0007669"/>
    <property type="project" value="InterPro"/>
</dbReference>
<dbReference type="InterPro" id="IPR036259">
    <property type="entry name" value="MFS_trans_sf"/>
</dbReference>
<evidence type="ECO:0000256" key="2">
    <source>
        <dbReference type="ARBA" id="ARBA00022989"/>
    </source>
</evidence>
<feature type="transmembrane region" description="Helical" evidence="4">
    <location>
        <begin position="74"/>
        <end position="96"/>
    </location>
</feature>
<feature type="transmembrane region" description="Helical" evidence="4">
    <location>
        <begin position="12"/>
        <end position="35"/>
    </location>
</feature>
<feature type="transmembrane region" description="Helical" evidence="4">
    <location>
        <begin position="306"/>
        <end position="327"/>
    </location>
</feature>
<feature type="transmembrane region" description="Helical" evidence="4">
    <location>
        <begin position="368"/>
        <end position="388"/>
    </location>
</feature>
<feature type="transmembrane region" description="Helical" evidence="4">
    <location>
        <begin position="210"/>
        <end position="231"/>
    </location>
</feature>
<evidence type="ECO:0000256" key="3">
    <source>
        <dbReference type="ARBA" id="ARBA00023136"/>
    </source>
</evidence>
<keyword evidence="2 4" id="KW-1133">Transmembrane helix</keyword>
<dbReference type="Proteomes" id="UP000474758">
    <property type="component" value="Unassembled WGS sequence"/>
</dbReference>
<dbReference type="RefSeq" id="WP_165049969.1">
    <property type="nucleotide sequence ID" value="NZ_JAALFE010000009.1"/>
</dbReference>
<feature type="transmembrane region" description="Helical" evidence="4">
    <location>
        <begin position="339"/>
        <end position="362"/>
    </location>
</feature>
<feature type="transmembrane region" description="Helical" evidence="4">
    <location>
        <begin position="281"/>
        <end position="300"/>
    </location>
</feature>
<feature type="transmembrane region" description="Helical" evidence="4">
    <location>
        <begin position="102"/>
        <end position="124"/>
    </location>
</feature>
<evidence type="ECO:0000256" key="1">
    <source>
        <dbReference type="ARBA" id="ARBA00022692"/>
    </source>
</evidence>
<dbReference type="SUPFAM" id="SSF103473">
    <property type="entry name" value="MFS general substrate transporter"/>
    <property type="match status" value="1"/>
</dbReference>
<feature type="transmembrane region" description="Helical" evidence="4">
    <location>
        <begin position="251"/>
        <end position="269"/>
    </location>
</feature>
<feature type="transmembrane region" description="Helical" evidence="4">
    <location>
        <begin position="41"/>
        <end position="62"/>
    </location>
</feature>
<evidence type="ECO:0000313" key="6">
    <source>
        <dbReference type="Proteomes" id="UP000474758"/>
    </source>
</evidence>
<feature type="transmembrane region" description="Helical" evidence="4">
    <location>
        <begin position="136"/>
        <end position="159"/>
    </location>
</feature>
<evidence type="ECO:0000256" key="4">
    <source>
        <dbReference type="SAM" id="Phobius"/>
    </source>
</evidence>
<accession>A0A6M1U8B6</accession>
<feature type="transmembrane region" description="Helical" evidence="4">
    <location>
        <begin position="165"/>
        <end position="190"/>
    </location>
</feature>
<dbReference type="InterPro" id="IPR011701">
    <property type="entry name" value="MFS"/>
</dbReference>